<feature type="transmembrane region" description="Helical" evidence="1">
    <location>
        <begin position="7"/>
        <end position="27"/>
    </location>
</feature>
<dbReference type="AlphaFoldDB" id="A0A4R5L2X8"/>
<gene>
    <name evidence="2" type="ORF">E1N52_37720</name>
</gene>
<dbReference type="Proteomes" id="UP000295606">
    <property type="component" value="Unassembled WGS sequence"/>
</dbReference>
<evidence type="ECO:0000313" key="3">
    <source>
        <dbReference type="Proteomes" id="UP000295606"/>
    </source>
</evidence>
<name>A0A4R5L2X8_9BURK</name>
<keyword evidence="1" id="KW-1133">Transmembrane helix</keyword>
<sequence>MYEHHTLLSIAVDLAFFWLWFAVYQWAVPTSGARRIMGIAGMAIVFAGYLELSASFFARWDAFNRAVYQIDRYPGSRISRHYRRAAITRWSRLLLYPASTIAGPDFEVGFSPGLYFRSEYFMR</sequence>
<reference evidence="2 3" key="1">
    <citation type="submission" date="2019-03" db="EMBL/GenBank/DDBJ databases">
        <title>Paraburkholderia sp. isolated from native Mimosa gymnas in Guartela State Park, Brazil.</title>
        <authorList>
            <person name="Paulitsch F."/>
            <person name="Hungria M."/>
            <person name="Delamuta J.R.M."/>
            <person name="Ribeiro R.A."/>
            <person name="Dall'Agnol R."/>
            <person name="Silva J.S.B."/>
        </authorList>
    </citation>
    <scope>NUCLEOTIDE SEQUENCE [LARGE SCALE GENOMIC DNA]</scope>
    <source>
        <strain evidence="2 3">CNPSo 3008</strain>
    </source>
</reference>
<feature type="transmembrane region" description="Helical" evidence="1">
    <location>
        <begin position="39"/>
        <end position="58"/>
    </location>
</feature>
<evidence type="ECO:0000313" key="2">
    <source>
        <dbReference type="EMBL" id="TDG02879.1"/>
    </source>
</evidence>
<protein>
    <submittedName>
        <fullName evidence="2">Uncharacterized protein</fullName>
    </submittedName>
</protein>
<dbReference type="EMBL" id="SMOD01000051">
    <property type="protein sequence ID" value="TDG02879.1"/>
    <property type="molecule type" value="Genomic_DNA"/>
</dbReference>
<dbReference type="RefSeq" id="WP_133189548.1">
    <property type="nucleotide sequence ID" value="NZ_SMOD01000051.1"/>
</dbReference>
<evidence type="ECO:0000256" key="1">
    <source>
        <dbReference type="SAM" id="Phobius"/>
    </source>
</evidence>
<comment type="caution">
    <text evidence="2">The sequence shown here is derived from an EMBL/GenBank/DDBJ whole genome shotgun (WGS) entry which is preliminary data.</text>
</comment>
<proteinExistence type="predicted"/>
<keyword evidence="1" id="KW-0472">Membrane</keyword>
<keyword evidence="1" id="KW-0812">Transmembrane</keyword>
<organism evidence="2 3">
    <name type="scientific">Paraburkholderia guartelaensis</name>
    <dbReference type="NCBI Taxonomy" id="2546446"/>
    <lineage>
        <taxon>Bacteria</taxon>
        <taxon>Pseudomonadati</taxon>
        <taxon>Pseudomonadota</taxon>
        <taxon>Betaproteobacteria</taxon>
        <taxon>Burkholderiales</taxon>
        <taxon>Burkholderiaceae</taxon>
        <taxon>Paraburkholderia</taxon>
    </lineage>
</organism>
<accession>A0A4R5L2X8</accession>